<dbReference type="InterPro" id="IPR003660">
    <property type="entry name" value="HAMP_dom"/>
</dbReference>
<comment type="subcellular location">
    <subcellularLocation>
        <location evidence="2">Cell membrane</location>
        <topology evidence="2">Multi-pass membrane protein</topology>
    </subcellularLocation>
</comment>
<keyword evidence="4" id="KW-1003">Cell membrane</keyword>
<dbReference type="AlphaFoldDB" id="A0A3N0IQX3"/>
<dbReference type="SUPFAM" id="SSF158472">
    <property type="entry name" value="HAMP domain-like"/>
    <property type="match status" value="1"/>
</dbReference>
<sequence>MNRLFACAVAASLLLLALAAGASAALSTDGSARTVRAGVVALNEARASLDGDAPAQEADRALAAAQDTLREAADVRSTLPFAFVWALAAAGIAAAWIVVAYLYASVVRPFLKLERFADEVAAGNLDLPLSYERSNPFGRFTWAFDNMRTEIKRARAAETEAVEQSKTTVAALSHDIKTPIASIRAYSEALELGLARTEEERAGYARTIARKCDEVTALTDDLFLHALADLDRIAVTSADAAIHETLRAAVADFDATGDVVLGRLDHATVRHDPKRLAQVLE</sequence>
<proteinExistence type="predicted"/>
<dbReference type="InterPro" id="IPR003661">
    <property type="entry name" value="HisK_dim/P_dom"/>
</dbReference>
<dbReference type="EC" id="2.7.13.3" evidence="3"/>
<evidence type="ECO:0000256" key="3">
    <source>
        <dbReference type="ARBA" id="ARBA00012438"/>
    </source>
</evidence>
<dbReference type="SMART" id="SM00388">
    <property type="entry name" value="HisKA"/>
    <property type="match status" value="1"/>
</dbReference>
<evidence type="ECO:0000256" key="15">
    <source>
        <dbReference type="SAM" id="SignalP"/>
    </source>
</evidence>
<comment type="catalytic activity">
    <reaction evidence="1">
        <text>ATP + protein L-histidine = ADP + protein N-phospho-L-histidine.</text>
        <dbReference type="EC" id="2.7.13.3"/>
    </reaction>
</comment>
<evidence type="ECO:0000256" key="6">
    <source>
        <dbReference type="ARBA" id="ARBA00022679"/>
    </source>
</evidence>
<evidence type="ECO:0000256" key="9">
    <source>
        <dbReference type="ARBA" id="ARBA00022777"/>
    </source>
</evidence>
<dbReference type="SUPFAM" id="SSF47384">
    <property type="entry name" value="Homodimeric domain of signal transducing histidine kinase"/>
    <property type="match status" value="1"/>
</dbReference>
<dbReference type="GO" id="GO:0000155">
    <property type="term" value="F:phosphorelay sensor kinase activity"/>
    <property type="evidence" value="ECO:0007669"/>
    <property type="project" value="InterPro"/>
</dbReference>
<dbReference type="GO" id="GO:0005886">
    <property type="term" value="C:plasma membrane"/>
    <property type="evidence" value="ECO:0007669"/>
    <property type="project" value="UniProtKB-SubCell"/>
</dbReference>
<evidence type="ECO:0000256" key="1">
    <source>
        <dbReference type="ARBA" id="ARBA00000085"/>
    </source>
</evidence>
<keyword evidence="8" id="KW-0547">Nucleotide-binding</keyword>
<evidence type="ECO:0000256" key="13">
    <source>
        <dbReference type="ARBA" id="ARBA00023136"/>
    </source>
</evidence>
<evidence type="ECO:0000256" key="11">
    <source>
        <dbReference type="ARBA" id="ARBA00022989"/>
    </source>
</evidence>
<dbReference type="EMBL" id="QICC01000125">
    <property type="protein sequence ID" value="RNM39411.1"/>
    <property type="molecule type" value="Genomic_DNA"/>
</dbReference>
<name>A0A3N0IQX3_9ACTN</name>
<evidence type="ECO:0000256" key="10">
    <source>
        <dbReference type="ARBA" id="ARBA00022840"/>
    </source>
</evidence>
<feature type="non-terminal residue" evidence="17">
    <location>
        <position position="281"/>
    </location>
</feature>
<evidence type="ECO:0000313" key="18">
    <source>
        <dbReference type="Proteomes" id="UP000270112"/>
    </source>
</evidence>
<dbReference type="Gene3D" id="6.10.340.10">
    <property type="match status" value="1"/>
</dbReference>
<organism evidence="17 18">
    <name type="scientific">Eggerthella sinensis</name>
    <dbReference type="NCBI Taxonomy" id="242230"/>
    <lineage>
        <taxon>Bacteria</taxon>
        <taxon>Bacillati</taxon>
        <taxon>Actinomycetota</taxon>
        <taxon>Coriobacteriia</taxon>
        <taxon>Eggerthellales</taxon>
        <taxon>Eggerthellaceae</taxon>
        <taxon>Eggerthella</taxon>
    </lineage>
</organism>
<keyword evidence="9 17" id="KW-0418">Kinase</keyword>
<dbReference type="Proteomes" id="UP000270112">
    <property type="component" value="Unassembled WGS sequence"/>
</dbReference>
<keyword evidence="11 14" id="KW-1133">Transmembrane helix</keyword>
<dbReference type="Gene3D" id="1.10.287.130">
    <property type="match status" value="1"/>
</dbReference>
<evidence type="ECO:0000256" key="2">
    <source>
        <dbReference type="ARBA" id="ARBA00004651"/>
    </source>
</evidence>
<dbReference type="CDD" id="cd00082">
    <property type="entry name" value="HisKA"/>
    <property type="match status" value="1"/>
</dbReference>
<evidence type="ECO:0000256" key="5">
    <source>
        <dbReference type="ARBA" id="ARBA00022553"/>
    </source>
</evidence>
<reference evidence="18" key="1">
    <citation type="submission" date="2018-05" db="EMBL/GenBank/DDBJ databases">
        <title>Genome Sequencing of selected type strains of the family Eggerthellaceae.</title>
        <authorList>
            <person name="Danylec N."/>
            <person name="Stoll D.A."/>
            <person name="Doetsch A."/>
            <person name="Huch M."/>
        </authorList>
    </citation>
    <scope>NUCLEOTIDE SEQUENCE [LARGE SCALE GENOMIC DNA]</scope>
    <source>
        <strain evidence="18">DSM 16107</strain>
    </source>
</reference>
<dbReference type="InterPro" id="IPR036097">
    <property type="entry name" value="HisK_dim/P_sf"/>
</dbReference>
<keyword evidence="10" id="KW-0067">ATP-binding</keyword>
<feature type="signal peptide" evidence="15">
    <location>
        <begin position="1"/>
        <end position="24"/>
    </location>
</feature>
<accession>A0A3N0IQX3</accession>
<keyword evidence="12" id="KW-0902">Two-component regulatory system</keyword>
<comment type="caution">
    <text evidence="17">The sequence shown here is derived from an EMBL/GenBank/DDBJ whole genome shotgun (WGS) entry which is preliminary data.</text>
</comment>
<dbReference type="PROSITE" id="PS50885">
    <property type="entry name" value="HAMP"/>
    <property type="match status" value="1"/>
</dbReference>
<feature type="chain" id="PRO_5018125113" description="histidine kinase" evidence="15">
    <location>
        <begin position="25"/>
        <end position="281"/>
    </location>
</feature>
<dbReference type="PANTHER" id="PTHR45528">
    <property type="entry name" value="SENSOR HISTIDINE KINASE CPXA"/>
    <property type="match status" value="1"/>
</dbReference>
<evidence type="ECO:0000256" key="12">
    <source>
        <dbReference type="ARBA" id="ARBA00023012"/>
    </source>
</evidence>
<keyword evidence="5" id="KW-0597">Phosphoprotein</keyword>
<protein>
    <recommendedName>
        <fullName evidence="3">histidine kinase</fullName>
        <ecNumber evidence="3">2.7.13.3</ecNumber>
    </recommendedName>
</protein>
<evidence type="ECO:0000256" key="7">
    <source>
        <dbReference type="ARBA" id="ARBA00022692"/>
    </source>
</evidence>
<feature type="transmembrane region" description="Helical" evidence="14">
    <location>
        <begin position="82"/>
        <end position="104"/>
    </location>
</feature>
<keyword evidence="13 14" id="KW-0472">Membrane</keyword>
<feature type="domain" description="HAMP" evidence="16">
    <location>
        <begin position="104"/>
        <end position="156"/>
    </location>
</feature>
<evidence type="ECO:0000256" key="14">
    <source>
        <dbReference type="SAM" id="Phobius"/>
    </source>
</evidence>
<keyword evidence="15" id="KW-0732">Signal</keyword>
<dbReference type="InterPro" id="IPR050398">
    <property type="entry name" value="HssS/ArlS-like"/>
</dbReference>
<gene>
    <name evidence="17" type="ORF">DMP09_16625</name>
</gene>
<evidence type="ECO:0000313" key="17">
    <source>
        <dbReference type="EMBL" id="RNM39411.1"/>
    </source>
</evidence>
<keyword evidence="6" id="KW-0808">Transferase</keyword>
<keyword evidence="7 14" id="KW-0812">Transmembrane</keyword>
<evidence type="ECO:0000256" key="4">
    <source>
        <dbReference type="ARBA" id="ARBA00022475"/>
    </source>
</evidence>
<dbReference type="PANTHER" id="PTHR45528:SF1">
    <property type="entry name" value="SENSOR HISTIDINE KINASE CPXA"/>
    <property type="match status" value="1"/>
</dbReference>
<dbReference type="GO" id="GO:0005524">
    <property type="term" value="F:ATP binding"/>
    <property type="evidence" value="ECO:0007669"/>
    <property type="project" value="UniProtKB-KW"/>
</dbReference>
<evidence type="ECO:0000256" key="8">
    <source>
        <dbReference type="ARBA" id="ARBA00022741"/>
    </source>
</evidence>
<dbReference type="Pfam" id="PF00512">
    <property type="entry name" value="HisKA"/>
    <property type="match status" value="1"/>
</dbReference>
<evidence type="ECO:0000259" key="16">
    <source>
        <dbReference type="PROSITE" id="PS50885"/>
    </source>
</evidence>